<keyword evidence="2" id="KW-1185">Reference proteome</keyword>
<dbReference type="Proteomes" id="UP000664032">
    <property type="component" value="Unassembled WGS sequence"/>
</dbReference>
<organism evidence="1 2">
    <name type="scientific">Psilocybe cubensis</name>
    <name type="common">Psychedelic mushroom</name>
    <name type="synonym">Stropharia cubensis</name>
    <dbReference type="NCBI Taxonomy" id="181762"/>
    <lineage>
        <taxon>Eukaryota</taxon>
        <taxon>Fungi</taxon>
        <taxon>Dikarya</taxon>
        <taxon>Basidiomycota</taxon>
        <taxon>Agaricomycotina</taxon>
        <taxon>Agaricomycetes</taxon>
        <taxon>Agaricomycetidae</taxon>
        <taxon>Agaricales</taxon>
        <taxon>Agaricineae</taxon>
        <taxon>Strophariaceae</taxon>
        <taxon>Psilocybe</taxon>
    </lineage>
</organism>
<accession>A0ACB8GIC9</accession>
<name>A0ACB8GIC9_PSICU</name>
<dbReference type="EMBL" id="JAFIQS020000012">
    <property type="protein sequence ID" value="KAH9475359.1"/>
    <property type="molecule type" value="Genomic_DNA"/>
</dbReference>
<comment type="caution">
    <text evidence="1">The sequence shown here is derived from an EMBL/GenBank/DDBJ whole genome shotgun (WGS) entry which is preliminary data.</text>
</comment>
<proteinExistence type="predicted"/>
<evidence type="ECO:0000313" key="2">
    <source>
        <dbReference type="Proteomes" id="UP000664032"/>
    </source>
</evidence>
<reference evidence="1" key="1">
    <citation type="submission" date="2021-10" db="EMBL/GenBank/DDBJ databases">
        <title>Psilocybe cubensis genome.</title>
        <authorList>
            <person name="Mckernan K.J."/>
            <person name="Crawford S."/>
            <person name="Trippe A."/>
            <person name="Kane L.T."/>
            <person name="Mclaughlin S."/>
        </authorList>
    </citation>
    <scope>NUCLEOTIDE SEQUENCE</scope>
    <source>
        <strain evidence="1">MGC-MH-2018</strain>
    </source>
</reference>
<protein>
    <submittedName>
        <fullName evidence="1">Uncharacterized protein</fullName>
    </submittedName>
</protein>
<evidence type="ECO:0000313" key="1">
    <source>
        <dbReference type="EMBL" id="KAH9475359.1"/>
    </source>
</evidence>
<sequence>MKTPEQNHQHAHEGGLTKEPEAQAAVHQKPKRRRSRQPTIPRSRDGILLKRTQETGTPNETEAAWSPPKLEARRMTPLPVRVASAAVSGVDATSFGSGKGQKVKKKKRWMLGSWIRGNETKRSSRGKPPTSQEPRQTKPPVMKTPKQNHQHAHEGGLTKEPEAQAAVHQKPKRRRSRQPTVPRSQAGILLKRTQETGTPNETETAWSPPKQEAG</sequence>
<gene>
    <name evidence="1" type="ORF">JR316_0012470</name>
</gene>